<dbReference type="EMBL" id="JBGBPQ010000028">
    <property type="protein sequence ID" value="KAL1496825.1"/>
    <property type="molecule type" value="Genomic_DNA"/>
</dbReference>
<name>A0AB34IDK9_PRYPA</name>
<keyword evidence="2" id="KW-0812">Transmembrane</keyword>
<evidence type="ECO:0000313" key="3">
    <source>
        <dbReference type="EMBL" id="KAL1496825.1"/>
    </source>
</evidence>
<keyword evidence="4" id="KW-1185">Reference proteome</keyword>
<evidence type="ECO:0000313" key="4">
    <source>
        <dbReference type="Proteomes" id="UP001515480"/>
    </source>
</evidence>
<feature type="compositionally biased region" description="Low complexity" evidence="1">
    <location>
        <begin position="608"/>
        <end position="619"/>
    </location>
</feature>
<dbReference type="AlphaFoldDB" id="A0AB34IDK9"/>
<feature type="region of interest" description="Disordered" evidence="1">
    <location>
        <begin position="321"/>
        <end position="429"/>
    </location>
</feature>
<evidence type="ECO:0000256" key="1">
    <source>
        <dbReference type="SAM" id="MobiDB-lite"/>
    </source>
</evidence>
<feature type="region of interest" description="Disordered" evidence="1">
    <location>
        <begin position="578"/>
        <end position="651"/>
    </location>
</feature>
<evidence type="ECO:0000256" key="2">
    <source>
        <dbReference type="SAM" id="Phobius"/>
    </source>
</evidence>
<protein>
    <recommendedName>
        <fullName evidence="5">Proteasome assembly chaperone 1</fullName>
    </recommendedName>
</protein>
<dbReference type="PANTHER" id="PTHR23330">
    <property type="entry name" value="P300 TRANSCRIPTIONAL COFACTOR JMY-RELATED"/>
    <property type="match status" value="1"/>
</dbReference>
<keyword evidence="2" id="KW-0472">Membrane</keyword>
<keyword evidence="2" id="KW-1133">Transmembrane helix</keyword>
<dbReference type="PANTHER" id="PTHR23330:SF9">
    <property type="entry name" value="PROLINE-RICH PROTEIN 11"/>
    <property type="match status" value="1"/>
</dbReference>
<gene>
    <name evidence="3" type="ORF">AB1Y20_014411</name>
</gene>
<feature type="compositionally biased region" description="Basic and acidic residues" evidence="1">
    <location>
        <begin position="337"/>
        <end position="348"/>
    </location>
</feature>
<proteinExistence type="predicted"/>
<feature type="compositionally biased region" description="Polar residues" evidence="1">
    <location>
        <begin position="642"/>
        <end position="651"/>
    </location>
</feature>
<feature type="compositionally biased region" description="Polar residues" evidence="1">
    <location>
        <begin position="374"/>
        <end position="385"/>
    </location>
</feature>
<accession>A0AB34IDK9</accession>
<feature type="compositionally biased region" description="Basic and acidic residues" evidence="1">
    <location>
        <begin position="627"/>
        <end position="637"/>
    </location>
</feature>
<feature type="transmembrane region" description="Helical" evidence="2">
    <location>
        <begin position="264"/>
        <end position="284"/>
    </location>
</feature>
<organism evidence="3 4">
    <name type="scientific">Prymnesium parvum</name>
    <name type="common">Toxic golden alga</name>
    <dbReference type="NCBI Taxonomy" id="97485"/>
    <lineage>
        <taxon>Eukaryota</taxon>
        <taxon>Haptista</taxon>
        <taxon>Haptophyta</taxon>
        <taxon>Prymnesiophyceae</taxon>
        <taxon>Prymnesiales</taxon>
        <taxon>Prymnesiaceae</taxon>
        <taxon>Prymnesium</taxon>
    </lineage>
</organism>
<evidence type="ECO:0008006" key="5">
    <source>
        <dbReference type="Google" id="ProtNLM"/>
    </source>
</evidence>
<feature type="compositionally biased region" description="Polar residues" evidence="1">
    <location>
        <begin position="587"/>
        <end position="602"/>
    </location>
</feature>
<dbReference type="Proteomes" id="UP001515480">
    <property type="component" value="Unassembled WGS sequence"/>
</dbReference>
<reference evidence="3 4" key="1">
    <citation type="journal article" date="2024" name="Science">
        <title>Giant polyketide synthase enzymes in the biosynthesis of giant marine polyether toxins.</title>
        <authorList>
            <person name="Fallon T.R."/>
            <person name="Shende V.V."/>
            <person name="Wierzbicki I.H."/>
            <person name="Pendleton A.L."/>
            <person name="Watervoot N.F."/>
            <person name="Auber R.P."/>
            <person name="Gonzalez D.J."/>
            <person name="Wisecaver J.H."/>
            <person name="Moore B.S."/>
        </authorList>
    </citation>
    <scope>NUCLEOTIDE SEQUENCE [LARGE SCALE GENOMIC DNA]</scope>
    <source>
        <strain evidence="3 4">12B1</strain>
    </source>
</reference>
<sequence length="651" mass="70112">MTTDVLDPQRTRVTVVIPSSKRSALRDLYLQPDGLLFGASYGGTSGVTALIVRDHLYQLVLNTRIDLLSPYASPSPGSPPAVPPPPPPLAPITVEVRIVIRLPSSECCEEATLASHADTVVVGLAYALREPVSNFVLISYQVLSAGSFVLLRSGDTRRKRQLQEFAEFLLEVRIGIFLIGNDDPEDPLLLTLIALFETRTLSLTYPIEWAQNSLFFIPTGNSSRITLFGVPPPAPQIPPAAPPSYPPFPPTPEAESSGSIAASLAWLVPLAIVAVIVILVLGYYNWRLMLELLADTTCWRAVRGFVGRCCCCCRRRVHPAKHASKPDTHTPQKQRRERPGTETDRETSENADDSDGADSSASAGNGKQAKAKQFGTSMQTPTRARSATHKSPGASAKSIGSRSPRTFGLSRHDSASTDSDASAVGSRPNFKLRRSSSRCYPTDMVAVSYEPPILRDAQYVVDASGRASYRLPPVRAPVCTSSLNSCRFIDQPPPESNRAPYSGVPPPNIGPAPWLGSIPGSTCKLMANTAGMGKNVAEIPPPQTTALARARARGNLSGRPSLTPLDPLPAICRQRMEPREVEARSSDPPSDITSSLRPTAQSHKLDGAPSSTSANSSAARELVLASRARDRIRDRRTARASQEASTNKLCH</sequence>
<comment type="caution">
    <text evidence="3">The sequence shown here is derived from an EMBL/GenBank/DDBJ whole genome shotgun (WGS) entry which is preliminary data.</text>
</comment>